<comment type="catalytic activity">
    <reaction evidence="2">
        <text>N(6)-D-ribulosyl-L-lysyl-[protein] + ATP = N(6)-(3-O-phospho-D-ribulosyl)-L-lysyl-[protein] + ADP + H(+)</text>
        <dbReference type="Rhea" id="RHEA:48432"/>
        <dbReference type="Rhea" id="RHEA-COMP:12103"/>
        <dbReference type="Rhea" id="RHEA-COMP:12104"/>
        <dbReference type="ChEBI" id="CHEBI:15378"/>
        <dbReference type="ChEBI" id="CHEBI:30616"/>
        <dbReference type="ChEBI" id="CHEBI:90418"/>
        <dbReference type="ChEBI" id="CHEBI:90420"/>
        <dbReference type="ChEBI" id="CHEBI:456216"/>
        <dbReference type="EC" id="2.7.1.172"/>
    </reaction>
    <physiologicalReaction direction="left-to-right" evidence="2">
        <dbReference type="Rhea" id="RHEA:48433"/>
    </physiologicalReaction>
</comment>
<dbReference type="EC" id="2.7.1.172" evidence="1"/>
<evidence type="ECO:0000256" key="1">
    <source>
        <dbReference type="ARBA" id="ARBA00011961"/>
    </source>
</evidence>
<dbReference type="PIRSF" id="PIRSF006221">
    <property type="entry name" value="Ketosamine-3-kinase"/>
    <property type="match status" value="1"/>
</dbReference>
<evidence type="ECO:0000256" key="2">
    <source>
        <dbReference type="ARBA" id="ARBA00048655"/>
    </source>
</evidence>
<dbReference type="InterPro" id="IPR016477">
    <property type="entry name" value="Fructo-/Ketosamine-3-kinase"/>
</dbReference>
<dbReference type="PANTHER" id="PTHR12149:SF8">
    <property type="entry name" value="PROTEIN-RIBULOSAMINE 3-KINASE"/>
    <property type="match status" value="1"/>
</dbReference>
<gene>
    <name evidence="4" type="ORF">Vbra_15266</name>
</gene>
<dbReference type="PhylomeDB" id="A0A0G4FFG3"/>
<keyword evidence="3" id="KW-0418">Kinase</keyword>
<dbReference type="GO" id="GO:0102193">
    <property type="term" value="F:protein-ribulosamine 3-kinase activity"/>
    <property type="evidence" value="ECO:0007669"/>
    <property type="project" value="UniProtKB-EC"/>
</dbReference>
<dbReference type="GO" id="GO:0016301">
    <property type="term" value="F:kinase activity"/>
    <property type="evidence" value="ECO:0007669"/>
    <property type="project" value="UniProtKB-UniRule"/>
</dbReference>
<evidence type="ECO:0000313" key="5">
    <source>
        <dbReference type="Proteomes" id="UP000041254"/>
    </source>
</evidence>
<name>A0A0G4FFG3_VITBC</name>
<dbReference type="EMBL" id="CDMY01000428">
    <property type="protein sequence ID" value="CEM11907.1"/>
    <property type="molecule type" value="Genomic_DNA"/>
</dbReference>
<keyword evidence="3" id="KW-0808">Transferase</keyword>
<evidence type="ECO:0000313" key="4">
    <source>
        <dbReference type="EMBL" id="CEM11907.1"/>
    </source>
</evidence>
<proteinExistence type="inferred from homology"/>
<dbReference type="InParanoid" id="A0A0G4FFG3"/>
<dbReference type="Gene3D" id="3.30.200.20">
    <property type="entry name" value="Phosphorylase Kinase, domain 1"/>
    <property type="match status" value="1"/>
</dbReference>
<dbReference type="SUPFAM" id="SSF56112">
    <property type="entry name" value="Protein kinase-like (PK-like)"/>
    <property type="match status" value="1"/>
</dbReference>
<evidence type="ECO:0000256" key="3">
    <source>
        <dbReference type="PIRNR" id="PIRNR006221"/>
    </source>
</evidence>
<dbReference type="PANTHER" id="PTHR12149">
    <property type="entry name" value="FRUCTOSAMINE 3 KINASE-RELATED PROTEIN"/>
    <property type="match status" value="1"/>
</dbReference>
<keyword evidence="5" id="KW-1185">Reference proteome</keyword>
<reference evidence="4 5" key="1">
    <citation type="submission" date="2014-11" db="EMBL/GenBank/DDBJ databases">
        <authorList>
            <person name="Zhu J."/>
            <person name="Qi W."/>
            <person name="Song R."/>
        </authorList>
    </citation>
    <scope>NUCLEOTIDE SEQUENCE [LARGE SCALE GENOMIC DNA]</scope>
</reference>
<protein>
    <recommendedName>
        <fullName evidence="1">protein-ribulosamine 3-kinase</fullName>
        <ecNumber evidence="1">2.7.1.172</ecNumber>
    </recommendedName>
</protein>
<dbReference type="OMA" id="FRCEMES"/>
<accession>A0A0G4FFG3</accession>
<dbReference type="InterPro" id="IPR011009">
    <property type="entry name" value="Kinase-like_dom_sf"/>
</dbReference>
<dbReference type="AlphaFoldDB" id="A0A0G4FFG3"/>
<dbReference type="Pfam" id="PF03881">
    <property type="entry name" value="Fructosamin_kin"/>
    <property type="match status" value="1"/>
</dbReference>
<dbReference type="OrthoDB" id="5772781at2759"/>
<dbReference type="Proteomes" id="UP000041254">
    <property type="component" value="Unassembled WGS sequence"/>
</dbReference>
<comment type="similarity">
    <text evidence="3">Belongs to the fructosamine kinase family.</text>
</comment>
<sequence>MTAPPADDSSADRPRQLFDDVRIPALLRDPVIEKIEEIGGGKVTEVKEVTPGPGLFNRHFLYTATGGTFLCKQNERNTTANFRCEMESLNALRNTRTLRVPESFAVGHLPLGGAFLLMEHIQFVPFGASIPSTLAKLGEQLAQLHMMPCGNDRGVGKYGWTSHNFLGGTIQDNTWRTSFRDFCIMNRLLPLYNEASRRFACPAADDGIERFGPRLFERADAILSEVDQTTPSLLHGDLWLGNCGADSDRNPVVYDPACWSGAAEFDLAISTLFGGFGPAFYHAYHHHLPQQPGFHQRQQLYRLYHLLNHLNLYGKGFGSSGTARDPQGYYERAKQLMREIVAGG</sequence>
<dbReference type="VEuPathDB" id="CryptoDB:Vbra_15266"/>
<organism evidence="4 5">
    <name type="scientific">Vitrella brassicaformis (strain CCMP3155)</name>
    <dbReference type="NCBI Taxonomy" id="1169540"/>
    <lineage>
        <taxon>Eukaryota</taxon>
        <taxon>Sar</taxon>
        <taxon>Alveolata</taxon>
        <taxon>Colpodellida</taxon>
        <taxon>Vitrellaceae</taxon>
        <taxon>Vitrella</taxon>
    </lineage>
</organism>
<dbReference type="Gene3D" id="3.90.1200.10">
    <property type="match status" value="1"/>
</dbReference>